<keyword evidence="1" id="KW-0732">Signal</keyword>
<dbReference type="VEuPathDB" id="TriTrypDB:Tb10.v4.0117"/>
<sequence>MLSKKPAKTTTVSAVLLLLLLKPTEALASNELSSETTDACASASVLNVIIAKLEGKLTTRLTQNELLLKRTKQATAAVVQPYNPSLAKAARAMLPTLQRELQVATATSLKHARQSIRGVVAAANITGHQLATASVEKLEIKTADAWQTAAASITGVAGSINFKNYKKTASQPVNAQ</sequence>
<evidence type="ECO:0000313" key="2">
    <source>
        <dbReference type="EMBL" id="ARB50965.1"/>
    </source>
</evidence>
<feature type="chain" id="PRO_5012527560" evidence="1">
    <location>
        <begin position="27"/>
        <end position="176"/>
    </location>
</feature>
<evidence type="ECO:0000256" key="1">
    <source>
        <dbReference type="SAM" id="SignalP"/>
    </source>
</evidence>
<reference evidence="2" key="1">
    <citation type="submission" date="2016-12" db="EMBL/GenBank/DDBJ databases">
        <title>Extending the VSGnome of Trypanosoma brucei strain TREU927.</title>
        <authorList>
            <person name="Cross G.A."/>
        </authorList>
    </citation>
    <scope>NUCLEOTIDE SEQUENCE</scope>
    <source>
        <strain evidence="2">Tb927.99.2084</strain>
    </source>
</reference>
<dbReference type="VEuPathDB" id="TriTrypDB:Tb427_000254900"/>
<proteinExistence type="predicted"/>
<dbReference type="EMBL" id="KY404714">
    <property type="protein sequence ID" value="ARB50965.1"/>
    <property type="molecule type" value="Genomic_DNA"/>
</dbReference>
<name>A0A1V0FZX9_9TRYP</name>
<feature type="signal peptide" evidence="1">
    <location>
        <begin position="1"/>
        <end position="26"/>
    </location>
</feature>
<organism evidence="2">
    <name type="scientific">Trypanosoma brucei</name>
    <dbReference type="NCBI Taxonomy" id="5691"/>
    <lineage>
        <taxon>Eukaryota</taxon>
        <taxon>Discoba</taxon>
        <taxon>Euglenozoa</taxon>
        <taxon>Kinetoplastea</taxon>
        <taxon>Metakinetoplastina</taxon>
        <taxon>Trypanosomatida</taxon>
        <taxon>Trypanosomatidae</taxon>
        <taxon>Trypanosoma</taxon>
    </lineage>
</organism>
<accession>A0A1V0FZX9</accession>
<dbReference type="AlphaFoldDB" id="A0A1V0FZX9"/>
<protein>
    <submittedName>
        <fullName evidence="2">Variant surface glycoprotein</fullName>
    </submittedName>
</protein>